<dbReference type="AlphaFoldDB" id="A0A0B0ELC4"/>
<dbReference type="InterPro" id="IPR004358">
    <property type="entry name" value="Sig_transdc_His_kin-like_C"/>
</dbReference>
<evidence type="ECO:0000256" key="1">
    <source>
        <dbReference type="ARBA" id="ARBA00000085"/>
    </source>
</evidence>
<dbReference type="Pfam" id="PF00072">
    <property type="entry name" value="Response_reg"/>
    <property type="match status" value="1"/>
</dbReference>
<dbReference type="Gene3D" id="3.30.450.20">
    <property type="entry name" value="PAS domain"/>
    <property type="match status" value="2"/>
</dbReference>
<dbReference type="PANTHER" id="PTHR43065:SF42">
    <property type="entry name" value="TWO-COMPONENT SENSOR PPRA"/>
    <property type="match status" value="1"/>
</dbReference>
<dbReference type="InterPro" id="IPR001789">
    <property type="entry name" value="Sig_transdc_resp-reg_receiver"/>
</dbReference>
<dbReference type="SUPFAM" id="SSF47384">
    <property type="entry name" value="Homodimeric domain of signal transducing histidine kinase"/>
    <property type="match status" value="1"/>
</dbReference>
<evidence type="ECO:0000313" key="9">
    <source>
        <dbReference type="EMBL" id="KHE91913.1"/>
    </source>
</evidence>
<sequence length="670" mass="75154">MVVPMSDHKTDNKLPHDSKLHEYNMQIVALQEKLLEKGKALKALENSETNYRRLFESAKDGILILDADTGKVVDVNPFLMHLLSYSYDELYGKQIWEIGIFKDIAASKDAFKILQDNEYIRYDDLPLETRNGLSIEVEFVSNVYLVGKRKVIQCNIRDISARRRAEETSNLLMSAIEQAGEAIVITDTEGLVQFVNSTFAQTTGYSREETIGQNLRILKSGKQDEILYRNLWDTITSGKTWAGRIVNKRKDGTLYTEEMTISPVRNISGRIVNHVAVKRDITDHLQLAAQFRQAQKMEALGLLAGGVAHDYNNMLSVILGYAEQAKNKANSAQALHVGLEEIIKAAKHSKDITRQLLAFARKQTITPVVLDLNQAVEKMLRMLRRLIGENINLGWRTAANLWPVKIDPGQIDQILANLCINARDAITDTGKITIEMGNAAFDKTYCAHHAGFIAGEYVLLSVSDDGNGIDKEILEQIFEPFFTSKGVGKGTGLGLSTVYGIVKQNNGFINVYSEPGEGTTIKIYLPRHERQTGVTRRKRKVKIPRSRGETVLIVEDEPALLTLYKTILEELGYQVFAAETPSKAIRLANEHAGEIQLLITDVVMPEMNGRDLAERLHSLYPNINNLFMSGYTADVIAHRGVLDENVKFIQKPFSMADFAIKVREAMKKSK</sequence>
<evidence type="ECO:0000259" key="8">
    <source>
        <dbReference type="PROSITE" id="PS50113"/>
    </source>
</evidence>
<dbReference type="eggNOG" id="COG3852">
    <property type="taxonomic scope" value="Bacteria"/>
</dbReference>
<dbReference type="InterPro" id="IPR036097">
    <property type="entry name" value="HisK_dim/P_sf"/>
</dbReference>
<dbReference type="InterPro" id="IPR000014">
    <property type="entry name" value="PAS"/>
</dbReference>
<dbReference type="Pfam" id="PF13188">
    <property type="entry name" value="PAS_8"/>
    <property type="match status" value="1"/>
</dbReference>
<dbReference type="CDD" id="cd00082">
    <property type="entry name" value="HisKA"/>
    <property type="match status" value="1"/>
</dbReference>
<dbReference type="InterPro" id="IPR000700">
    <property type="entry name" value="PAS-assoc_C"/>
</dbReference>
<evidence type="ECO:0000313" key="10">
    <source>
        <dbReference type="Proteomes" id="UP000030652"/>
    </source>
</evidence>
<organism evidence="9 10">
    <name type="scientific">Candidatus Scalindua brodae</name>
    <dbReference type="NCBI Taxonomy" id="237368"/>
    <lineage>
        <taxon>Bacteria</taxon>
        <taxon>Pseudomonadati</taxon>
        <taxon>Planctomycetota</taxon>
        <taxon>Candidatus Brocadiia</taxon>
        <taxon>Candidatus Brocadiales</taxon>
        <taxon>Candidatus Scalinduaceae</taxon>
        <taxon>Candidatus Scalindua</taxon>
    </lineage>
</organism>
<dbReference type="InterPro" id="IPR001610">
    <property type="entry name" value="PAC"/>
</dbReference>
<dbReference type="InterPro" id="IPR035965">
    <property type="entry name" value="PAS-like_dom_sf"/>
</dbReference>
<feature type="domain" description="PAS" evidence="7">
    <location>
        <begin position="168"/>
        <end position="215"/>
    </location>
</feature>
<evidence type="ECO:0000256" key="2">
    <source>
        <dbReference type="ARBA" id="ARBA00012438"/>
    </source>
</evidence>
<dbReference type="PROSITE" id="PS50109">
    <property type="entry name" value="HIS_KIN"/>
    <property type="match status" value="1"/>
</dbReference>
<dbReference type="SMART" id="SM00387">
    <property type="entry name" value="HATPase_c"/>
    <property type="match status" value="1"/>
</dbReference>
<dbReference type="Gene3D" id="1.10.287.130">
    <property type="match status" value="1"/>
</dbReference>
<dbReference type="PROSITE" id="PS50110">
    <property type="entry name" value="RESPONSE_REGULATORY"/>
    <property type="match status" value="1"/>
</dbReference>
<evidence type="ECO:0000256" key="4">
    <source>
        <dbReference type="PROSITE-ProRule" id="PRU00169"/>
    </source>
</evidence>
<dbReference type="SMART" id="SM00448">
    <property type="entry name" value="REC"/>
    <property type="match status" value="1"/>
</dbReference>
<dbReference type="Gene3D" id="3.30.565.10">
    <property type="entry name" value="Histidine kinase-like ATPase, C-terminal domain"/>
    <property type="match status" value="1"/>
</dbReference>
<dbReference type="InterPro" id="IPR011006">
    <property type="entry name" value="CheY-like_superfamily"/>
</dbReference>
<reference evidence="9 10" key="1">
    <citation type="submission" date="2014-10" db="EMBL/GenBank/DDBJ databases">
        <title>Draft genome of anammox bacterium scalindua brodae, obtained using differential coverage binning of sequence data from two enrichment reactors.</title>
        <authorList>
            <person name="Speth D.R."/>
            <person name="Russ L."/>
            <person name="Kartal B."/>
            <person name="Op den Camp H.J."/>
            <person name="Dutilh B.E."/>
            <person name="Jetten M.S."/>
        </authorList>
    </citation>
    <scope>NUCLEOTIDE SEQUENCE [LARGE SCALE GENOMIC DNA]</scope>
    <source>
        <strain evidence="9">RU1</strain>
    </source>
</reference>
<dbReference type="Proteomes" id="UP000030652">
    <property type="component" value="Unassembled WGS sequence"/>
</dbReference>
<comment type="caution">
    <text evidence="9">The sequence shown here is derived from an EMBL/GenBank/DDBJ whole genome shotgun (WGS) entry which is preliminary data.</text>
</comment>
<dbReference type="PANTHER" id="PTHR43065">
    <property type="entry name" value="SENSOR HISTIDINE KINASE"/>
    <property type="match status" value="1"/>
</dbReference>
<evidence type="ECO:0000259" key="6">
    <source>
        <dbReference type="PROSITE" id="PS50110"/>
    </source>
</evidence>
<dbReference type="SMART" id="SM00086">
    <property type="entry name" value="PAC"/>
    <property type="match status" value="1"/>
</dbReference>
<keyword evidence="3 4" id="KW-0597">Phosphoprotein</keyword>
<dbReference type="InterPro" id="IPR003661">
    <property type="entry name" value="HisK_dim/P_dom"/>
</dbReference>
<dbReference type="SUPFAM" id="SSF52172">
    <property type="entry name" value="CheY-like"/>
    <property type="match status" value="1"/>
</dbReference>
<dbReference type="PRINTS" id="PR00344">
    <property type="entry name" value="BCTRLSENSOR"/>
</dbReference>
<dbReference type="InterPro" id="IPR005467">
    <property type="entry name" value="His_kinase_dom"/>
</dbReference>
<keyword evidence="9" id="KW-0418">Kinase</keyword>
<dbReference type="Pfam" id="PF13426">
    <property type="entry name" value="PAS_9"/>
    <property type="match status" value="1"/>
</dbReference>
<dbReference type="SUPFAM" id="SSF55785">
    <property type="entry name" value="PYP-like sensor domain (PAS domain)"/>
    <property type="match status" value="2"/>
</dbReference>
<protein>
    <recommendedName>
        <fullName evidence="2">histidine kinase</fullName>
        <ecNumber evidence="2">2.7.13.3</ecNumber>
    </recommendedName>
</protein>
<dbReference type="PATRIC" id="fig|237368.3.peg.2535"/>
<proteinExistence type="predicted"/>
<dbReference type="InterPro" id="IPR003594">
    <property type="entry name" value="HATPase_dom"/>
</dbReference>
<keyword evidence="9" id="KW-0808">Transferase</keyword>
<feature type="domain" description="PAC" evidence="8">
    <location>
        <begin position="239"/>
        <end position="293"/>
    </location>
</feature>
<dbReference type="GO" id="GO:0000155">
    <property type="term" value="F:phosphorelay sensor kinase activity"/>
    <property type="evidence" value="ECO:0007669"/>
    <property type="project" value="InterPro"/>
</dbReference>
<feature type="domain" description="PAS" evidence="7">
    <location>
        <begin position="47"/>
        <end position="98"/>
    </location>
</feature>
<feature type="domain" description="Histidine kinase" evidence="5">
    <location>
        <begin position="306"/>
        <end position="529"/>
    </location>
</feature>
<dbReference type="EC" id="2.7.13.3" evidence="2"/>
<comment type="catalytic activity">
    <reaction evidence="1">
        <text>ATP + protein L-histidine = ADP + protein N-phospho-L-histidine.</text>
        <dbReference type="EC" id="2.7.13.3"/>
    </reaction>
</comment>
<gene>
    <name evidence="9" type="ORF">SCABRO_02350</name>
</gene>
<dbReference type="InterPro" id="IPR036890">
    <property type="entry name" value="HATPase_C_sf"/>
</dbReference>
<feature type="domain" description="Response regulatory" evidence="6">
    <location>
        <begin position="550"/>
        <end position="666"/>
    </location>
</feature>
<accession>A0A0B0ELC4</accession>
<feature type="modified residue" description="4-aspartylphosphate" evidence="4">
    <location>
        <position position="601"/>
    </location>
</feature>
<dbReference type="Gene3D" id="3.40.50.2300">
    <property type="match status" value="1"/>
</dbReference>
<dbReference type="SUPFAM" id="SSF55874">
    <property type="entry name" value="ATPase domain of HSP90 chaperone/DNA topoisomerase II/histidine kinase"/>
    <property type="match status" value="1"/>
</dbReference>
<evidence type="ECO:0000256" key="3">
    <source>
        <dbReference type="ARBA" id="ARBA00022553"/>
    </source>
</evidence>
<evidence type="ECO:0000259" key="5">
    <source>
        <dbReference type="PROSITE" id="PS50109"/>
    </source>
</evidence>
<dbReference type="SMART" id="SM00091">
    <property type="entry name" value="PAS"/>
    <property type="match status" value="2"/>
</dbReference>
<dbReference type="Pfam" id="PF02518">
    <property type="entry name" value="HATPase_c"/>
    <property type="match status" value="1"/>
</dbReference>
<dbReference type="NCBIfam" id="TIGR00229">
    <property type="entry name" value="sensory_box"/>
    <property type="match status" value="2"/>
</dbReference>
<name>A0A0B0ELC4_9BACT</name>
<dbReference type="PROSITE" id="PS50113">
    <property type="entry name" value="PAC"/>
    <property type="match status" value="1"/>
</dbReference>
<dbReference type="CDD" id="cd00130">
    <property type="entry name" value="PAS"/>
    <property type="match status" value="2"/>
</dbReference>
<dbReference type="EMBL" id="JRYO01000163">
    <property type="protein sequence ID" value="KHE91913.1"/>
    <property type="molecule type" value="Genomic_DNA"/>
</dbReference>
<evidence type="ECO:0000259" key="7">
    <source>
        <dbReference type="PROSITE" id="PS50112"/>
    </source>
</evidence>
<dbReference type="PROSITE" id="PS50112">
    <property type="entry name" value="PAS"/>
    <property type="match status" value="2"/>
</dbReference>